<feature type="chain" id="PRO_5001718649" evidence="3">
    <location>
        <begin position="34"/>
        <end position="837"/>
    </location>
</feature>
<dbReference type="AlphaFoldDB" id="A0A077F514"/>
<name>A0A077F514_9PSED</name>
<dbReference type="KEGG" id="palk:PSAKL28_13510"/>
<feature type="domain" description="Pilus assembly protein C-terminal" evidence="4">
    <location>
        <begin position="726"/>
        <end position="821"/>
    </location>
</feature>
<feature type="signal peptide" evidence="3">
    <location>
        <begin position="1"/>
        <end position="33"/>
    </location>
</feature>
<evidence type="ECO:0000313" key="6">
    <source>
        <dbReference type="EMBL" id="AIL60577.1"/>
    </source>
</evidence>
<organism evidence="6 7">
    <name type="scientific">Pseudomonas alkylphenolica</name>
    <dbReference type="NCBI Taxonomy" id="237609"/>
    <lineage>
        <taxon>Bacteria</taxon>
        <taxon>Pseudomonadati</taxon>
        <taxon>Pseudomonadota</taxon>
        <taxon>Gammaproteobacteria</taxon>
        <taxon>Pseudomonadales</taxon>
        <taxon>Pseudomonadaceae</taxon>
        <taxon>Pseudomonas</taxon>
    </lineage>
</organism>
<keyword evidence="1 3" id="KW-0732">Signal</keyword>
<protein>
    <submittedName>
        <fullName evidence="6">P pilus assembly protein, porin PapC</fullName>
    </submittedName>
</protein>
<sequence>MQATLMLNNHTITASLRRWLSVAACLAALPVLANPVPGTLGRIEGLPRDFEAHFFDVPLAVRVDLDGRYLGDAMVVLSRDQRVQLLEFTETQESLEPESLRRRWRERLLAGRPLGDCLQDCPDGLRAVHYSLVNSQLSLLTDSAEAGGLGERFHRLPEQGSYGLLLRNQLNLVSDERGTSGRYALQGQGSLGNWTTLADGQLDRGSDSQQDTRYHLDQLYTERLVEEHFYRLGYFTPSAQGLTRQPRLMGASADTTLGVMFGSSDSLMVDSGAPSATPIYVTPDRPAVAEIYRNGVLINSQAVQPGLQTLDTTVLPGGIYEVEIRLVEDSQVTSRSQAFIYKPSNWRSTDAPWRYNLFFGRQSSLLSNWDRDHDDSLSAGVLANYLVHPRAILGLSAQRIDEAMQYGTSLDWDVRDRFKLYANLFQAQGHGNGYDLQAIHSYDNGSLVASHSRSWLAPPRTAQDTSFQQRLSQSSLSLNHRLDPRNSASLRLSHSSGASEGTGIDLGWSYYGRLLGSDANWRLSLFDRPGTAGTGDARSRGVNLSMSMSLGGGSGRRLSASLGSRTSRDGGRDLNASLAYQQDVDLGALRNVGMSASADRYGVGLGGDTQFESQVLHGDAYVQRSSYNGAFNGGVNLESLLAVGAGKAAVSGQYLPHQAGLIVDVETDLDDLKLRADSTGGSSATLHPGRNVIPVGAYKAGHVQFDFDGSEATAAVIQPSSVDYHLNRGGIEYRQLRVLRTVTVIGRLFDSQGRPMRGAQVINHASRTVSEADGFFAVEMSESTPTLEIRQQGAPVCLLALDPQRLEREDNVLLAGDQICNANSLARAEGDLAKGRG</sequence>
<dbReference type="Pfam" id="PF15976">
    <property type="entry name" value="CooC_C"/>
    <property type="match status" value="1"/>
</dbReference>
<evidence type="ECO:0000313" key="7">
    <source>
        <dbReference type="Proteomes" id="UP000028931"/>
    </source>
</evidence>
<dbReference type="Pfam" id="PF16967">
    <property type="entry name" value="TcfC"/>
    <property type="match status" value="1"/>
</dbReference>
<dbReference type="InterPro" id="IPR031917">
    <property type="entry name" value="Pilus_assem_C"/>
</dbReference>
<evidence type="ECO:0000259" key="4">
    <source>
        <dbReference type="Pfam" id="PF15976"/>
    </source>
</evidence>
<feature type="compositionally biased region" description="Low complexity" evidence="2">
    <location>
        <begin position="556"/>
        <end position="565"/>
    </location>
</feature>
<proteinExistence type="predicted"/>
<evidence type="ECO:0000256" key="2">
    <source>
        <dbReference type="SAM" id="MobiDB-lite"/>
    </source>
</evidence>
<accession>A0A077F514</accession>
<dbReference type="RefSeq" id="WP_257011862.1">
    <property type="nucleotide sequence ID" value="NZ_CP009048.1"/>
</dbReference>
<dbReference type="eggNOG" id="COG3188">
    <property type="taxonomic scope" value="Bacteria"/>
</dbReference>
<dbReference type="InterPro" id="IPR032636">
    <property type="entry name" value="Pilus_assem_E-set-like_dom"/>
</dbReference>
<dbReference type="EMBL" id="CP009048">
    <property type="protein sequence ID" value="AIL60577.1"/>
    <property type="molecule type" value="Genomic_DNA"/>
</dbReference>
<feature type="region of interest" description="Disordered" evidence="2">
    <location>
        <begin position="532"/>
        <end position="573"/>
    </location>
</feature>
<gene>
    <name evidence="6" type="ORF">PSAKL28_13510</name>
</gene>
<evidence type="ECO:0000256" key="3">
    <source>
        <dbReference type="SAM" id="SignalP"/>
    </source>
</evidence>
<feature type="domain" description="Pilus assembly protein E-set like" evidence="5">
    <location>
        <begin position="275"/>
        <end position="342"/>
    </location>
</feature>
<reference evidence="6 7" key="1">
    <citation type="submission" date="2014-07" db="EMBL/GenBank/DDBJ databases">
        <authorList>
            <person name="Lee K."/>
            <person name="Lim J.Y."/>
            <person name="Hwang I."/>
        </authorList>
    </citation>
    <scope>NUCLEOTIDE SEQUENCE [LARGE SCALE GENOMIC DNA]</scope>
    <source>
        <strain evidence="6 7">KL28</strain>
    </source>
</reference>
<evidence type="ECO:0000259" key="5">
    <source>
        <dbReference type="Pfam" id="PF16967"/>
    </source>
</evidence>
<dbReference type="Proteomes" id="UP000028931">
    <property type="component" value="Chromosome"/>
</dbReference>
<evidence type="ECO:0000256" key="1">
    <source>
        <dbReference type="ARBA" id="ARBA00022729"/>
    </source>
</evidence>
<dbReference type="HOGENOM" id="CLU_344147_0_0_6"/>